<dbReference type="PANTHER" id="PTHR45527:SF1">
    <property type="entry name" value="FATTY ACID SYNTHASE"/>
    <property type="match status" value="1"/>
</dbReference>
<keyword evidence="2" id="KW-1185">Reference proteome</keyword>
<dbReference type="InterPro" id="IPR001242">
    <property type="entry name" value="Condensation_dom"/>
</dbReference>
<proteinExistence type="predicted"/>
<protein>
    <submittedName>
        <fullName evidence="1">Condensation domain-containing protein</fullName>
    </submittedName>
</protein>
<dbReference type="Pfam" id="PF00668">
    <property type="entry name" value="Condensation"/>
    <property type="match status" value="1"/>
</dbReference>
<organism evidence="1 2">
    <name type="scientific">Streptacidiphilus alkalitolerans</name>
    <dbReference type="NCBI Taxonomy" id="3342712"/>
    <lineage>
        <taxon>Bacteria</taxon>
        <taxon>Bacillati</taxon>
        <taxon>Actinomycetota</taxon>
        <taxon>Actinomycetes</taxon>
        <taxon>Kitasatosporales</taxon>
        <taxon>Streptomycetaceae</taxon>
        <taxon>Streptacidiphilus</taxon>
    </lineage>
</organism>
<dbReference type="Gene3D" id="3.30.559.30">
    <property type="entry name" value="Nonribosomal peptide synthetase, condensation domain"/>
    <property type="match status" value="1"/>
</dbReference>
<accession>A0ABV6VIK7</accession>
<evidence type="ECO:0000313" key="2">
    <source>
        <dbReference type="Proteomes" id="UP001592582"/>
    </source>
</evidence>
<reference evidence="1 2" key="1">
    <citation type="submission" date="2024-09" db="EMBL/GenBank/DDBJ databases">
        <authorList>
            <person name="Lee S.D."/>
        </authorList>
    </citation>
    <scope>NUCLEOTIDE SEQUENCE [LARGE SCALE GENOMIC DNA]</scope>
    <source>
        <strain evidence="1 2">N1-1</strain>
    </source>
</reference>
<gene>
    <name evidence="1" type="ORF">ACEZDG_30315</name>
</gene>
<comment type="caution">
    <text evidence="1">The sequence shown here is derived from an EMBL/GenBank/DDBJ whole genome shotgun (WGS) entry which is preliminary data.</text>
</comment>
<dbReference type="SUPFAM" id="SSF52777">
    <property type="entry name" value="CoA-dependent acyltransferases"/>
    <property type="match status" value="2"/>
</dbReference>
<sequence length="479" mass="52764">MDTDDTGARPGPVPATLVAASPVPVPPSAIPPVTERVPVDFTGEGAGVDELSWGMWEIWHAMSGQNSSLPIGGRVPLPEGTTVADVAEELRYLMTRFPSMRTRLRFDAEGWPTQQLFGSGRTALEVYDAGDADPDQLALAIELRWRETDFDYVDEWPVRMAVVRQDGLPSHLVTIMDHLVTDALGAMMMLREVKDRVTTPVTGMQQLEQARWQHSPAGQRQNDKALRHWEGILRTIPAGRFAGSADPRSPRHWSADFRSPALTAALPVIAARTGTDTPTVLLSLYAVALNRITGVNPVVVRPVVNNRFRPALADVVCMVAQAGICVLDVADATVDQVVERARRGTMSAYKYAYFHPEHVRRLIAQVSRERGEEVDVACFFNDRSTHRKSPDDLALSGDELDEALRKAQGDTVFRWTAQREDPIERLFVSVDDAPDGLLIEIHFDTHFFSPADTEALARGMEAIAVEAALDPALPTEPAR</sequence>
<dbReference type="EMBL" id="JBHEZX010000017">
    <property type="protein sequence ID" value="MFC1413564.1"/>
    <property type="molecule type" value="Genomic_DNA"/>
</dbReference>
<dbReference type="Proteomes" id="UP001592582">
    <property type="component" value="Unassembled WGS sequence"/>
</dbReference>
<dbReference type="InterPro" id="IPR023213">
    <property type="entry name" value="CAT-like_dom_sf"/>
</dbReference>
<dbReference type="PANTHER" id="PTHR45527">
    <property type="entry name" value="NONRIBOSOMAL PEPTIDE SYNTHETASE"/>
    <property type="match status" value="1"/>
</dbReference>
<name>A0ABV6VIK7_9ACTN</name>
<dbReference type="Gene3D" id="3.30.559.10">
    <property type="entry name" value="Chloramphenicol acetyltransferase-like domain"/>
    <property type="match status" value="1"/>
</dbReference>
<evidence type="ECO:0000313" key="1">
    <source>
        <dbReference type="EMBL" id="MFC1413564.1"/>
    </source>
</evidence>